<dbReference type="InterPro" id="IPR011856">
    <property type="entry name" value="tRNA_endonuc-like_dom_sf"/>
</dbReference>
<dbReference type="EMBL" id="CP043028">
    <property type="protein sequence ID" value="QFJ54350.1"/>
    <property type="molecule type" value="Genomic_DNA"/>
</dbReference>
<evidence type="ECO:0000313" key="1">
    <source>
        <dbReference type="EMBL" id="QFJ54350.1"/>
    </source>
</evidence>
<protein>
    <submittedName>
        <fullName evidence="1">Uncharacterized protein</fullName>
    </submittedName>
</protein>
<reference evidence="2" key="1">
    <citation type="submission" date="2019-08" db="EMBL/GenBank/DDBJ databases">
        <title>Complete Genome Sequence of the Polysaccharide-Degrading Rumen Bacterium Pseudobutyrivibrio xylanivorans MA3014.</title>
        <authorList>
            <person name="Palevich N."/>
            <person name="Maclean P.H."/>
            <person name="Kelly W.J."/>
            <person name="Leahy S.C."/>
            <person name="Rakonjac J."/>
            <person name="Attwood G.T."/>
        </authorList>
    </citation>
    <scope>NUCLEOTIDE SEQUENCE [LARGE SCALE GENOMIC DNA]</scope>
    <source>
        <strain evidence="2">MA3014</strain>
    </source>
</reference>
<sequence>MRKRNFKGRCTKRVIPKCKDVCRTYDALQEAYADKLSADDEVSEFRCNVYLEGLAEGDYTTDFVCTKSDGTLMIRECVYRSRLTKPMTYKLLEASREYWRHRGILDWGIVINAEK</sequence>
<dbReference type="OrthoDB" id="1681912at2"/>
<dbReference type="GO" id="GO:0003676">
    <property type="term" value="F:nucleic acid binding"/>
    <property type="evidence" value="ECO:0007669"/>
    <property type="project" value="InterPro"/>
</dbReference>
<dbReference type="RefSeq" id="WP_151622843.1">
    <property type="nucleotide sequence ID" value="NZ_CP043028.1"/>
</dbReference>
<dbReference type="Proteomes" id="UP000327030">
    <property type="component" value="Chromosome 1"/>
</dbReference>
<dbReference type="AlphaFoldDB" id="A0A5P6VPG8"/>
<evidence type="ECO:0000313" key="2">
    <source>
        <dbReference type="Proteomes" id="UP000327030"/>
    </source>
</evidence>
<proteinExistence type="predicted"/>
<dbReference type="Gene3D" id="3.40.1350.10">
    <property type="match status" value="1"/>
</dbReference>
<dbReference type="KEGG" id="pxv:FXF36_05515"/>
<gene>
    <name evidence="1" type="ORF">FXF36_05515</name>
</gene>
<accession>A0A5P6VPG8</accession>
<name>A0A5P6VPG8_PSEXY</name>
<organism evidence="1 2">
    <name type="scientific">Pseudobutyrivibrio xylanivorans</name>
    <dbReference type="NCBI Taxonomy" id="185007"/>
    <lineage>
        <taxon>Bacteria</taxon>
        <taxon>Bacillati</taxon>
        <taxon>Bacillota</taxon>
        <taxon>Clostridia</taxon>
        <taxon>Lachnospirales</taxon>
        <taxon>Lachnospiraceae</taxon>
        <taxon>Pseudobutyrivibrio</taxon>
    </lineage>
</organism>